<protein>
    <submittedName>
        <fullName evidence="2">Uncharacterized protein</fullName>
    </submittedName>
</protein>
<dbReference type="EMBL" id="JARK01000876">
    <property type="protein sequence ID" value="EYC34909.1"/>
    <property type="molecule type" value="Genomic_DNA"/>
</dbReference>
<name>A0A016W4Z2_9BILA</name>
<organism evidence="2 3">
    <name type="scientific">Ancylostoma ceylanicum</name>
    <dbReference type="NCBI Taxonomy" id="53326"/>
    <lineage>
        <taxon>Eukaryota</taxon>
        <taxon>Metazoa</taxon>
        <taxon>Ecdysozoa</taxon>
        <taxon>Nematoda</taxon>
        <taxon>Chromadorea</taxon>
        <taxon>Rhabditida</taxon>
        <taxon>Rhabditina</taxon>
        <taxon>Rhabditomorpha</taxon>
        <taxon>Strongyloidea</taxon>
        <taxon>Ancylostomatidae</taxon>
        <taxon>Ancylostomatinae</taxon>
        <taxon>Ancylostoma</taxon>
    </lineage>
</organism>
<proteinExistence type="predicted"/>
<dbReference type="AlphaFoldDB" id="A0A016W4Z2"/>
<feature type="region of interest" description="Disordered" evidence="1">
    <location>
        <begin position="1"/>
        <end position="24"/>
    </location>
</feature>
<reference evidence="3" key="1">
    <citation type="journal article" date="2015" name="Nat. Genet.">
        <title>The genome and transcriptome of the zoonotic hookworm Ancylostoma ceylanicum identify infection-specific gene families.</title>
        <authorList>
            <person name="Schwarz E.M."/>
            <person name="Hu Y."/>
            <person name="Antoshechkin I."/>
            <person name="Miller M.M."/>
            <person name="Sternberg P.W."/>
            <person name="Aroian R.V."/>
        </authorList>
    </citation>
    <scope>NUCLEOTIDE SEQUENCE</scope>
    <source>
        <strain evidence="3">HY135</strain>
    </source>
</reference>
<gene>
    <name evidence="2" type="primary">Acey_s1277.g3799</name>
    <name evidence="2" type="ORF">Y032_1277g3799</name>
</gene>
<evidence type="ECO:0000313" key="3">
    <source>
        <dbReference type="Proteomes" id="UP000024635"/>
    </source>
</evidence>
<comment type="caution">
    <text evidence="2">The sequence shown here is derived from an EMBL/GenBank/DDBJ whole genome shotgun (WGS) entry which is preliminary data.</text>
</comment>
<sequence length="119" mass="13597">MEKAAQPSRNRRRVYSGTFRGPPAHSSLSYRERILGDRGHSRWDVDHHVQFLTPISTPYPKFPAGFCLANYTYFFSLRCNTVLLYGLQAKPGSCIIVLRILRASRENKGLASVLQMRQP</sequence>
<dbReference type="Proteomes" id="UP000024635">
    <property type="component" value="Unassembled WGS sequence"/>
</dbReference>
<evidence type="ECO:0000313" key="2">
    <source>
        <dbReference type="EMBL" id="EYC34909.1"/>
    </source>
</evidence>
<evidence type="ECO:0000256" key="1">
    <source>
        <dbReference type="SAM" id="MobiDB-lite"/>
    </source>
</evidence>
<keyword evidence="3" id="KW-1185">Reference proteome</keyword>
<accession>A0A016W4Z2</accession>